<comment type="caution">
    <text evidence="2">The sequence shown here is derived from an EMBL/GenBank/DDBJ whole genome shotgun (WGS) entry which is preliminary data.</text>
</comment>
<comment type="similarity">
    <text evidence="1">Belongs to the UPF0149 family.</text>
</comment>
<protein>
    <submittedName>
        <fullName evidence="2">Uncharacterized protein</fullName>
    </submittedName>
</protein>
<dbReference type="PANTHER" id="PTHR37528">
    <property type="entry name" value="UPF0149 PROTEIN YGFB"/>
    <property type="match status" value="1"/>
</dbReference>
<proteinExistence type="inferred from homology"/>
<dbReference type="GO" id="GO:0005829">
    <property type="term" value="C:cytosol"/>
    <property type="evidence" value="ECO:0007669"/>
    <property type="project" value="TreeGrafter"/>
</dbReference>
<dbReference type="Proteomes" id="UP000295341">
    <property type="component" value="Unassembled WGS sequence"/>
</dbReference>
<dbReference type="InterPro" id="IPR036255">
    <property type="entry name" value="YgfB-like_sf"/>
</dbReference>
<dbReference type="PANTHER" id="PTHR37528:SF1">
    <property type="entry name" value="UPF0149 PROTEIN YGFB"/>
    <property type="match status" value="1"/>
</dbReference>
<name>A0A4R7PBZ9_9GAMM</name>
<dbReference type="AlphaFoldDB" id="A0A4R7PBZ9"/>
<sequence>MTDISYDPAPEAPDHDELAALLSRLGYTESAAHFHGALCGALCVVDAEKLDVVELLEEGATEPEAADHRALVRLRDVSCADLLSTEMGFEPLLPADAFPLGTRVDALADWCGGFLFGLSSRRTLDIRGMSEEARETLKDLTQFTQAGFDPEGDPETEENAYAEVVEYVRVGAQLLYLELRPRPPAAAEESPSTVH</sequence>
<reference evidence="2 3" key="1">
    <citation type="submission" date="2019-03" db="EMBL/GenBank/DDBJ databases">
        <title>Genomic Encyclopedia of Type Strains, Phase IV (KMG-IV): sequencing the most valuable type-strain genomes for metagenomic binning, comparative biology and taxonomic classification.</title>
        <authorList>
            <person name="Goeker M."/>
        </authorList>
    </citation>
    <scope>NUCLEOTIDE SEQUENCE [LARGE SCALE GENOMIC DNA]</scope>
    <source>
        <strain evidence="2 3">DSM 26377</strain>
    </source>
</reference>
<evidence type="ECO:0000313" key="3">
    <source>
        <dbReference type="Proteomes" id="UP000295341"/>
    </source>
</evidence>
<dbReference type="InterPro" id="IPR011978">
    <property type="entry name" value="YgfB-like"/>
</dbReference>
<evidence type="ECO:0000313" key="2">
    <source>
        <dbReference type="EMBL" id="TDU31528.1"/>
    </source>
</evidence>
<dbReference type="SUPFAM" id="SSF101327">
    <property type="entry name" value="YgfB-like"/>
    <property type="match status" value="1"/>
</dbReference>
<gene>
    <name evidence="2" type="ORF">DFR24_0898</name>
</gene>
<dbReference type="Pfam" id="PF03695">
    <property type="entry name" value="UPF0149"/>
    <property type="match status" value="1"/>
</dbReference>
<dbReference type="EMBL" id="SOBT01000008">
    <property type="protein sequence ID" value="TDU31528.1"/>
    <property type="molecule type" value="Genomic_DNA"/>
</dbReference>
<dbReference type="RefSeq" id="WP_162851036.1">
    <property type="nucleotide sequence ID" value="NZ_MWIN01000012.1"/>
</dbReference>
<accession>A0A4R7PBZ9</accession>
<keyword evidence="3" id="KW-1185">Reference proteome</keyword>
<evidence type="ECO:0000256" key="1">
    <source>
        <dbReference type="ARBA" id="ARBA00038308"/>
    </source>
</evidence>
<organism evidence="2 3">
    <name type="scientific">Panacagrimonas perspica</name>
    <dbReference type="NCBI Taxonomy" id="381431"/>
    <lineage>
        <taxon>Bacteria</taxon>
        <taxon>Pseudomonadati</taxon>
        <taxon>Pseudomonadota</taxon>
        <taxon>Gammaproteobacteria</taxon>
        <taxon>Nevskiales</taxon>
        <taxon>Nevskiaceae</taxon>
        <taxon>Panacagrimonas</taxon>
    </lineage>
</organism>
<dbReference type="Gene3D" id="1.20.120.740">
    <property type="entry name" value="YgfB uncharacterised protein family UPF0149, PF03695"/>
    <property type="match status" value="1"/>
</dbReference>